<comment type="caution">
    <text evidence="1">The sequence shown here is derived from an EMBL/GenBank/DDBJ whole genome shotgun (WGS) entry which is preliminary data.</text>
</comment>
<evidence type="ECO:0000313" key="1">
    <source>
        <dbReference type="EMBL" id="OGL80046.1"/>
    </source>
</evidence>
<sequence length="467" mass="53070">MSSIIPKAYVIAVTMGYGHLRPAYALKDMAYIGHGLDHGRGIINADDYPGIPPEDKKMWETIRRGYEFVSRFKRIPIIGEATFDLMDHLQEIAGFYPRRDLTKPIWQLRATLSTIKKKKWGKDLIDKLNRPSTRAKHGTGQGKPLPLVTTFFTIAHMAEYWGYRGPIYCVVTDTDVSRAWVALNPKASKIMYCAPSYRVAERLKLYGVNPRRIYLTGFPLPKTNLGNNTDLGILRHDIALRILNLDPARRYLKVHGPHVAERLSIKKLPKKSNHPLTLTFAVGGAGAQREIGAAMLKSLRRHILEGRIRVNLIAGVHSVVRDYFIEQAKKNGLEKTFGKFVRVLYQKTKEQYFAEFNKWLRTTDILWTKPSELSFYAGLGLPIIIAPPIGSQEDYNQSWLLTLDAGVPQEDPKYAAEWLFDWLRSGFLAKAAMSGYREAFKFGTFNIERLVAGKPSQMKLVETVSPY</sequence>
<dbReference type="Proteomes" id="UP000176897">
    <property type="component" value="Unassembled WGS sequence"/>
</dbReference>
<dbReference type="EMBL" id="MGEJ01000016">
    <property type="protein sequence ID" value="OGL80046.1"/>
    <property type="molecule type" value="Genomic_DNA"/>
</dbReference>
<reference evidence="1 2" key="1">
    <citation type="journal article" date="2016" name="Nat. Commun.">
        <title>Thousands of microbial genomes shed light on interconnected biogeochemical processes in an aquifer system.</title>
        <authorList>
            <person name="Anantharaman K."/>
            <person name="Brown C.T."/>
            <person name="Hug L.A."/>
            <person name="Sharon I."/>
            <person name="Castelle C.J."/>
            <person name="Probst A.J."/>
            <person name="Thomas B.C."/>
            <person name="Singh A."/>
            <person name="Wilkins M.J."/>
            <person name="Karaoz U."/>
            <person name="Brodie E.L."/>
            <person name="Williams K.H."/>
            <person name="Hubbard S.S."/>
            <person name="Banfield J.F."/>
        </authorList>
    </citation>
    <scope>NUCLEOTIDE SEQUENCE [LARGE SCALE GENOMIC DNA]</scope>
</reference>
<gene>
    <name evidence="1" type="ORF">A3B21_03310</name>
</gene>
<evidence type="ECO:0000313" key="2">
    <source>
        <dbReference type="Proteomes" id="UP000176897"/>
    </source>
</evidence>
<name>A0A1F7UP52_9BACT</name>
<protein>
    <recommendedName>
        <fullName evidence="3">Glycosyl transferase family 28 C-terminal domain-containing protein</fullName>
    </recommendedName>
</protein>
<accession>A0A1F7UP52</accession>
<dbReference type="AlphaFoldDB" id="A0A1F7UP52"/>
<dbReference type="STRING" id="1802401.A3B21_03310"/>
<proteinExistence type="predicted"/>
<organism evidence="1 2">
    <name type="scientific">Candidatus Uhrbacteria bacterium RIFCSPLOWO2_01_FULL_47_24</name>
    <dbReference type="NCBI Taxonomy" id="1802401"/>
    <lineage>
        <taxon>Bacteria</taxon>
        <taxon>Candidatus Uhriibacteriota</taxon>
    </lineage>
</organism>
<evidence type="ECO:0008006" key="3">
    <source>
        <dbReference type="Google" id="ProtNLM"/>
    </source>
</evidence>